<feature type="compositionally biased region" description="Basic and acidic residues" evidence="1">
    <location>
        <begin position="335"/>
        <end position="344"/>
    </location>
</feature>
<evidence type="ECO:0000256" key="2">
    <source>
        <dbReference type="SAM" id="Phobius"/>
    </source>
</evidence>
<proteinExistence type="predicted"/>
<sequence>MNFANDIAPKPTAPPTTFNLNRRATSKNEVVISIAPDAVCGYISERPGAQRACPVDHNCYFMKLLSTGNIACCDNVTCNYNANCINSREYFQSSKCTGGCEVDNYTLKCPYQPLGEPADGKYSTGSSAPYCNTVSWKGNITDYWCNGIDITTAQSAALTYRGQKDPPEFSTLNQEELSSLESQMSEARTAGTAYGVPKQTSEQTSGSTATETNADDGGSSETPVAAIVGGTVGGVVVLAAAGLGLFFFLRRKKKKQSKTASPPGFQQSENKSHWSPGQQPGAPYYYGPNNPQSNISPNSQCVYPQAAGFQPQQNVIHEAGGEAVDPSSQPQELPANKKEPAELG</sequence>
<evidence type="ECO:0000313" key="3">
    <source>
        <dbReference type="EMBL" id="CEI66459.1"/>
    </source>
</evidence>
<accession>A0A2L2T9D7</accession>
<evidence type="ECO:0000256" key="1">
    <source>
        <dbReference type="SAM" id="MobiDB-lite"/>
    </source>
</evidence>
<feature type="compositionally biased region" description="Low complexity" evidence="1">
    <location>
        <begin position="177"/>
        <end position="186"/>
    </location>
</feature>
<dbReference type="Proteomes" id="UP000245910">
    <property type="component" value="Chromosome I"/>
</dbReference>
<name>A0A2L2T9D7_9HYPO</name>
<dbReference type="EMBL" id="LN649229">
    <property type="protein sequence ID" value="CEI66459.1"/>
    <property type="molecule type" value="Genomic_DNA"/>
</dbReference>
<dbReference type="STRING" id="56646.A0A2L2T9D7"/>
<keyword evidence="2" id="KW-0812">Transmembrane</keyword>
<feature type="compositionally biased region" description="Low complexity" evidence="1">
    <location>
        <begin position="276"/>
        <end position="300"/>
    </location>
</feature>
<keyword evidence="4" id="KW-1185">Reference proteome</keyword>
<feature type="compositionally biased region" description="Polar residues" evidence="1">
    <location>
        <begin position="258"/>
        <end position="275"/>
    </location>
</feature>
<feature type="region of interest" description="Disordered" evidence="1">
    <location>
        <begin position="256"/>
        <end position="344"/>
    </location>
</feature>
<evidence type="ECO:0000313" key="4">
    <source>
        <dbReference type="Proteomes" id="UP000245910"/>
    </source>
</evidence>
<keyword evidence="2" id="KW-1133">Transmembrane helix</keyword>
<feature type="compositionally biased region" description="Polar residues" evidence="1">
    <location>
        <begin position="198"/>
        <end position="212"/>
    </location>
</feature>
<feature type="region of interest" description="Disordered" evidence="1">
    <location>
        <begin position="177"/>
        <end position="220"/>
    </location>
</feature>
<reference evidence="4" key="1">
    <citation type="submission" date="2014-10" db="EMBL/GenBank/DDBJ databases">
        <authorList>
            <person name="King R."/>
        </authorList>
    </citation>
    <scope>NUCLEOTIDE SEQUENCE [LARGE SCALE GENOMIC DNA]</scope>
    <source>
        <strain evidence="4">A3/5</strain>
    </source>
</reference>
<organism evidence="3 4">
    <name type="scientific">Fusarium venenatum</name>
    <dbReference type="NCBI Taxonomy" id="56646"/>
    <lineage>
        <taxon>Eukaryota</taxon>
        <taxon>Fungi</taxon>
        <taxon>Dikarya</taxon>
        <taxon>Ascomycota</taxon>
        <taxon>Pezizomycotina</taxon>
        <taxon>Sordariomycetes</taxon>
        <taxon>Hypocreomycetidae</taxon>
        <taxon>Hypocreales</taxon>
        <taxon>Nectriaceae</taxon>
        <taxon>Fusarium</taxon>
    </lineage>
</organism>
<keyword evidence="2" id="KW-0472">Membrane</keyword>
<dbReference type="AlphaFoldDB" id="A0A2L2T9D7"/>
<protein>
    <submittedName>
        <fullName evidence="3">Uncharacterized protein</fullName>
    </submittedName>
</protein>
<feature type="transmembrane region" description="Helical" evidence="2">
    <location>
        <begin position="224"/>
        <end position="249"/>
    </location>
</feature>